<dbReference type="SMART" id="SM00332">
    <property type="entry name" value="PP2Cc"/>
    <property type="match status" value="1"/>
</dbReference>
<dbReference type="KEGG" id="bbgw:UT28_C0001G0717"/>
<evidence type="ECO:0000259" key="1">
    <source>
        <dbReference type="SMART" id="SM00332"/>
    </source>
</evidence>
<evidence type="ECO:0000313" key="2">
    <source>
        <dbReference type="EMBL" id="AKM82509.1"/>
    </source>
</evidence>
<dbReference type="Gene3D" id="3.60.40.10">
    <property type="entry name" value="PPM-type phosphatase domain"/>
    <property type="match status" value="1"/>
</dbReference>
<dbReference type="EMBL" id="CP011213">
    <property type="protein sequence ID" value="AKM82509.1"/>
    <property type="molecule type" value="Genomic_DNA"/>
</dbReference>
<dbReference type="InterPro" id="IPR001932">
    <property type="entry name" value="PPM-type_phosphatase-like_dom"/>
</dbReference>
<organism evidence="2 3">
    <name type="scientific">Berkelbacteria bacterium GW2011_GWE1_39_12</name>
    <dbReference type="NCBI Taxonomy" id="1618337"/>
    <lineage>
        <taxon>Bacteria</taxon>
        <taxon>Candidatus Berkelbacteria</taxon>
    </lineage>
</organism>
<evidence type="ECO:0000313" key="3">
    <source>
        <dbReference type="Proteomes" id="UP000035648"/>
    </source>
</evidence>
<dbReference type="SUPFAM" id="SSF81606">
    <property type="entry name" value="PP2C-like"/>
    <property type="match status" value="1"/>
</dbReference>
<reference evidence="2 3" key="1">
    <citation type="journal article" date="2015" name="Nature">
        <title>rRNA introns, odd ribosomes, and small enigmatic genomes across a large radiation of phyla.</title>
        <authorList>
            <person name="Brown C.T."/>
            <person name="Hug L.A."/>
            <person name="Thomas B.C."/>
            <person name="Sharon I."/>
            <person name="Castelle C.J."/>
            <person name="Singh A."/>
            <person name="Wilkins M.J."/>
            <person name="Williams K.H."/>
            <person name="Banfield J.F."/>
        </authorList>
    </citation>
    <scope>NUCLEOTIDE SEQUENCE [LARGE SCALE GENOMIC DNA]</scope>
</reference>
<proteinExistence type="predicted"/>
<dbReference type="AlphaFoldDB" id="A0A0G4B3S7"/>
<dbReference type="InterPro" id="IPR036457">
    <property type="entry name" value="PPM-type-like_dom_sf"/>
</dbReference>
<feature type="domain" description="PPM-type phosphatase" evidence="1">
    <location>
        <begin position="1"/>
        <end position="283"/>
    </location>
</feature>
<protein>
    <recommendedName>
        <fullName evidence="1">PPM-type phosphatase domain-containing protein</fullName>
    </recommendedName>
</protein>
<dbReference type="Proteomes" id="UP000035648">
    <property type="component" value="Chromosome"/>
</dbReference>
<accession>A0A0G4B3S7</accession>
<gene>
    <name evidence="2" type="ORF">UT28_C0001G0717</name>
</gene>
<name>A0A0G4B3S7_9BACT</name>
<sequence length="285" mass="32400">MNNPQIEILYLHDVKYGNLKPQEDSYGTRDNIFCIADGITRDPKSPSDFNDLPIIQLLKNYPSPSPAKMAADCFCKSFLDFTNNKVIDKNTVKSAFSSANEKIAELNKKYNPNPDYLVNDFYACVASGGLIYDGKLFWASIGDCQVMIIDKTGKIKFESPNGLEDFLHYTQSHKEKWSDPKRRKEIRRQYRNNPNKVIDGKLVSYGALTGEKNAEPFIKSGFKNLDPSDFILFYSDGFAQALGDLHFRNSLVSTNREKLLELDGKMAQGDYEKYGKERTLVLIQP</sequence>
<dbReference type="STRING" id="1618337.UT28_C0001G0717"/>